<accession>A0A815KJD4</accession>
<evidence type="ECO:0000313" key="3">
    <source>
        <dbReference type="EMBL" id="CAF4290623.1"/>
    </source>
</evidence>
<evidence type="ECO:0000259" key="1">
    <source>
        <dbReference type="Pfam" id="PF13676"/>
    </source>
</evidence>
<name>A0A815KJD4_9BILA</name>
<comment type="caution">
    <text evidence="2">The sequence shown here is derived from an EMBL/GenBank/DDBJ whole genome shotgun (WGS) entry which is preliminary data.</text>
</comment>
<organism evidence="2 4">
    <name type="scientific">Didymodactylos carnosus</name>
    <dbReference type="NCBI Taxonomy" id="1234261"/>
    <lineage>
        <taxon>Eukaryota</taxon>
        <taxon>Metazoa</taxon>
        <taxon>Spiralia</taxon>
        <taxon>Gnathifera</taxon>
        <taxon>Rotifera</taxon>
        <taxon>Eurotatoria</taxon>
        <taxon>Bdelloidea</taxon>
        <taxon>Philodinida</taxon>
        <taxon>Philodinidae</taxon>
        <taxon>Didymodactylos</taxon>
    </lineage>
</organism>
<dbReference type="Pfam" id="PF13676">
    <property type="entry name" value="TIR_2"/>
    <property type="match status" value="1"/>
</dbReference>
<dbReference type="Gene3D" id="3.40.50.10140">
    <property type="entry name" value="Toll/interleukin-1 receptor homology (TIR) domain"/>
    <property type="match status" value="1"/>
</dbReference>
<dbReference type="Proteomes" id="UP000663829">
    <property type="component" value="Unassembled WGS sequence"/>
</dbReference>
<dbReference type="EMBL" id="CAJOBC010082705">
    <property type="protein sequence ID" value="CAF4290623.1"/>
    <property type="molecule type" value="Genomic_DNA"/>
</dbReference>
<dbReference type="SUPFAM" id="SSF52200">
    <property type="entry name" value="Toll/Interleukin receptor TIR domain"/>
    <property type="match status" value="1"/>
</dbReference>
<dbReference type="AlphaFoldDB" id="A0A815KJD4"/>
<feature type="domain" description="TIR" evidence="1">
    <location>
        <begin position="560"/>
        <end position="658"/>
    </location>
</feature>
<evidence type="ECO:0000313" key="2">
    <source>
        <dbReference type="EMBL" id="CAF1396435.1"/>
    </source>
</evidence>
<dbReference type="Proteomes" id="UP000681722">
    <property type="component" value="Unassembled WGS sequence"/>
</dbReference>
<keyword evidence="4" id="KW-1185">Reference proteome</keyword>
<dbReference type="EMBL" id="CAJNOQ010017289">
    <property type="protein sequence ID" value="CAF1396435.1"/>
    <property type="molecule type" value="Genomic_DNA"/>
</dbReference>
<proteinExistence type="predicted"/>
<dbReference type="InterPro" id="IPR035897">
    <property type="entry name" value="Toll_tir_struct_dom_sf"/>
</dbReference>
<dbReference type="GO" id="GO:0007165">
    <property type="term" value="P:signal transduction"/>
    <property type="evidence" value="ECO:0007669"/>
    <property type="project" value="InterPro"/>
</dbReference>
<protein>
    <recommendedName>
        <fullName evidence="1">TIR domain-containing protein</fullName>
    </recommendedName>
</protein>
<evidence type="ECO:0000313" key="4">
    <source>
        <dbReference type="Proteomes" id="UP000663829"/>
    </source>
</evidence>
<dbReference type="InterPro" id="IPR000157">
    <property type="entry name" value="TIR_dom"/>
</dbReference>
<sequence>MSLFSLEQFLRFRALQKRDNSSDDEHVKSRGDIFRDIRRQKPLSINDLCSRAKVLDKKWKAFLDIEDDRSANPLDVLQTVLITYAEIARLISSDLSIKAKLDVVQLLERLAKVITAREVLKLCKIHSSAQQLFHRLLDLLQSLDIISQSKNLELNKNVRTMYKNILLHFIYVINDTLLNIKFFKDDLEKHLQLLKVFIFYVDEYIISKPTSETDEGCVKSILTCVWNATDKTIVVPTFVKANCPEYVLKWIKKTDILDIQRSLISIIHNIARHASGVKALNNSKNIEALKLFEEIILRKLDANHPSDSIKFIRNDTYIIDEYGKNVTSITGVKFCNTELDTIKEMYLFYCMAFSLLYKTYEVTANINKMNTNILGELLQIVVNSSKMVTLRYNGCHISEPLVVLAKLFVDDTIISLFLSYKVKDTKIDKEYSMIEFFCNLLIQFRGLFIHGDYYERLTLRSLFNIIYSISCNKDACLELKLNGKLLIIIESFTKDNNSKTSKSVYNDELDVMSHIHMSSISEAASGILLNIKKENKNDNLRTFSEMTNTTISAVHILPTVMIIYSNADYIFCAKLVDALSNYNEFNVVVDFNMVSDNNWLDMLESLKAAAIILLIITDDFYNSRSCRHGIYFASLLNKKIILIFKEENFKLIKWLDLALAELDSRQFVISEQFDDDIIKLSDLICKTLNIQSHINQQKNNDNDDPNKRLLHSLSQKPVEQWTKTDVINWFHRNNVTEELCAWYEFQDGNELIFYADRLLPNWEHEYEAIKCYLNEQHDKKLERSEFETFVLVLNNLMKQQQTKRILNNKKNSLLSVTCTIT</sequence>
<reference evidence="2" key="1">
    <citation type="submission" date="2021-02" db="EMBL/GenBank/DDBJ databases">
        <authorList>
            <person name="Nowell W R."/>
        </authorList>
    </citation>
    <scope>NUCLEOTIDE SEQUENCE</scope>
</reference>
<gene>
    <name evidence="2" type="ORF">GPM918_LOCUS33052</name>
    <name evidence="3" type="ORF">SRO942_LOCUS33729</name>
</gene>